<organism evidence="5 6">
    <name type="scientific">Flagellimonas pacifica</name>
    <dbReference type="NCBI Taxonomy" id="1247520"/>
    <lineage>
        <taxon>Bacteria</taxon>
        <taxon>Pseudomonadati</taxon>
        <taxon>Bacteroidota</taxon>
        <taxon>Flavobacteriia</taxon>
        <taxon>Flavobacteriales</taxon>
        <taxon>Flavobacteriaceae</taxon>
        <taxon>Flagellimonas</taxon>
    </lineage>
</organism>
<dbReference type="SFLD" id="SFLDG01084">
    <property type="entry name" value="Uncharacterised_Radical_SAM_Su"/>
    <property type="match status" value="1"/>
</dbReference>
<dbReference type="PANTHER" id="PTHR43432:SF3">
    <property type="entry name" value="SLR0285 PROTEIN"/>
    <property type="match status" value="1"/>
</dbReference>
<keyword evidence="1" id="KW-0479">Metal-binding</keyword>
<dbReference type="InterPro" id="IPR058240">
    <property type="entry name" value="rSAM_sf"/>
</dbReference>
<evidence type="ECO:0000256" key="2">
    <source>
        <dbReference type="ARBA" id="ARBA00023004"/>
    </source>
</evidence>
<evidence type="ECO:0000313" key="5">
    <source>
        <dbReference type="EMBL" id="SNY95177.1"/>
    </source>
</evidence>
<evidence type="ECO:0000256" key="1">
    <source>
        <dbReference type="ARBA" id="ARBA00022723"/>
    </source>
</evidence>
<dbReference type="GO" id="GO:0016829">
    <property type="term" value="F:lyase activity"/>
    <property type="evidence" value="ECO:0007669"/>
    <property type="project" value="UniProtKB-KW"/>
</dbReference>
<dbReference type="Pfam" id="PF04055">
    <property type="entry name" value="Radical_SAM"/>
    <property type="match status" value="1"/>
</dbReference>
<dbReference type="Gene3D" id="3.80.30.30">
    <property type="match status" value="1"/>
</dbReference>
<evidence type="ECO:0000256" key="3">
    <source>
        <dbReference type="ARBA" id="ARBA00023014"/>
    </source>
</evidence>
<gene>
    <name evidence="5" type="ORF">SAMN06265377_0843</name>
</gene>
<sequence>MGLFPYFWNKSSILKSKNIIKGRGAQKNTPNKFLQHVYEVREDFLEFCRLEGEQAESNKTEYIPIFPKTIVNKVDSPDVGMLYSMNPYQGCEHGCIYCYARNAHEYWGYSAGLDFERKILIKKAAPELLEKKIKHKNWKAHTIVMSGNTDCYQPAERRFQITRKCLEVFLKYRHPVGIITKNALILRDLDVLKELTSHQLVGVNISVTSLSEKTRRKLEPRTASIQKRLNTIKVLSENKIPVNAMLAPMIPGINSHEILQLAKAVADHGASSFAITFVRLNGAIGQIFTDWIKKAMPDRAEKVLHLIQDCHGGSINDSRFGLRNRGEGKVAQQIHDMAKLARIKYFKDKSFPKLNYDLHEQYKDGQMKLF</sequence>
<keyword evidence="5" id="KW-0456">Lyase</keyword>
<dbReference type="GO" id="GO:0051536">
    <property type="term" value="F:iron-sulfur cluster binding"/>
    <property type="evidence" value="ECO:0007669"/>
    <property type="project" value="UniProtKB-KW"/>
</dbReference>
<dbReference type="AlphaFoldDB" id="A0A285MFC9"/>
<dbReference type="EMBL" id="OBEH01000001">
    <property type="protein sequence ID" value="SNY95177.1"/>
    <property type="molecule type" value="Genomic_DNA"/>
</dbReference>
<dbReference type="SMART" id="SM00729">
    <property type="entry name" value="Elp3"/>
    <property type="match status" value="1"/>
</dbReference>
<protein>
    <submittedName>
        <fullName evidence="5">DNA repair photolyase</fullName>
    </submittedName>
</protein>
<dbReference type="SUPFAM" id="SSF102114">
    <property type="entry name" value="Radical SAM enzymes"/>
    <property type="match status" value="1"/>
</dbReference>
<dbReference type="CDD" id="cd01335">
    <property type="entry name" value="Radical_SAM"/>
    <property type="match status" value="1"/>
</dbReference>
<dbReference type="NCBIfam" id="NF033668">
    <property type="entry name" value="rSAM_PA0069"/>
    <property type="match status" value="1"/>
</dbReference>
<evidence type="ECO:0000259" key="4">
    <source>
        <dbReference type="PROSITE" id="PS51918"/>
    </source>
</evidence>
<feature type="domain" description="Radical SAM core" evidence="4">
    <location>
        <begin position="74"/>
        <end position="314"/>
    </location>
</feature>
<keyword evidence="6" id="KW-1185">Reference proteome</keyword>
<dbReference type="InterPro" id="IPR007197">
    <property type="entry name" value="rSAM"/>
</dbReference>
<keyword evidence="2" id="KW-0408">Iron</keyword>
<dbReference type="Proteomes" id="UP000219048">
    <property type="component" value="Unassembled WGS sequence"/>
</dbReference>
<dbReference type="GO" id="GO:0046872">
    <property type="term" value="F:metal ion binding"/>
    <property type="evidence" value="ECO:0007669"/>
    <property type="project" value="UniProtKB-KW"/>
</dbReference>
<proteinExistence type="predicted"/>
<dbReference type="PANTHER" id="PTHR43432">
    <property type="entry name" value="SLR0285 PROTEIN"/>
    <property type="match status" value="1"/>
</dbReference>
<evidence type="ECO:0000313" key="6">
    <source>
        <dbReference type="Proteomes" id="UP000219048"/>
    </source>
</evidence>
<dbReference type="RefSeq" id="WP_417935201.1">
    <property type="nucleotide sequence ID" value="NZ_OBEH01000001.1"/>
</dbReference>
<reference evidence="6" key="1">
    <citation type="submission" date="2017-09" db="EMBL/GenBank/DDBJ databases">
        <authorList>
            <person name="Varghese N."/>
            <person name="Submissions S."/>
        </authorList>
    </citation>
    <scope>NUCLEOTIDE SEQUENCE [LARGE SCALE GENOMIC DNA]</scope>
    <source>
        <strain evidence="6">DSM 25885</strain>
    </source>
</reference>
<dbReference type="InterPro" id="IPR006638">
    <property type="entry name" value="Elp3/MiaA/NifB-like_rSAM"/>
</dbReference>
<dbReference type="SFLD" id="SFLDS00029">
    <property type="entry name" value="Radical_SAM"/>
    <property type="match status" value="1"/>
</dbReference>
<dbReference type="PROSITE" id="PS51918">
    <property type="entry name" value="RADICAL_SAM"/>
    <property type="match status" value="1"/>
</dbReference>
<keyword evidence="3" id="KW-0411">Iron-sulfur</keyword>
<name>A0A285MFC9_9FLAO</name>
<dbReference type="InterPro" id="IPR040086">
    <property type="entry name" value="MJ0683-like"/>
</dbReference>
<accession>A0A285MFC9</accession>